<evidence type="ECO:0000313" key="2">
    <source>
        <dbReference type="EMBL" id="QJW95132.1"/>
    </source>
</evidence>
<evidence type="ECO:0000313" key="3">
    <source>
        <dbReference type="Proteomes" id="UP000503447"/>
    </source>
</evidence>
<evidence type="ECO:0008006" key="4">
    <source>
        <dbReference type="Google" id="ProtNLM"/>
    </source>
</evidence>
<gene>
    <name evidence="2" type="ORF">FTUN_2671</name>
</gene>
<feature type="signal peptide" evidence="1">
    <location>
        <begin position="1"/>
        <end position="21"/>
    </location>
</feature>
<keyword evidence="3" id="KW-1185">Reference proteome</keyword>
<name>A0A6M5YQ81_9BACT</name>
<protein>
    <recommendedName>
        <fullName evidence="4">DUF4412 domain-containing protein</fullName>
    </recommendedName>
</protein>
<evidence type="ECO:0000256" key="1">
    <source>
        <dbReference type="SAM" id="SignalP"/>
    </source>
</evidence>
<sequence>MVRRAAATLFVFIALAPSARAQPVVLTETPAAGDGFRYSVELDLAGKMTITQDGNKQSIRLEAKARHLFGERTLAVADGLPARSARYYEDAVASAVVDVEKVNRALPDDRRLVVAVRSSEGTSCFSPAGPVTRDELDLVTEHFNPQCLAGLLPGKAVNVGDTWPVAPAAAQAAGQFDGLIKNNLTGKFAAAADGKATFTIEGTAEGIEHGAKVTLTVAATGVYDTAAKRIVGLTWKQKDDRDQGPVAPASQVEATIVLKRQSVAELPKELTDEALKTVPRGDVPAAMTLLRYTDPKDRYSLVYPRDWHVTGQTDQHLILRLLDKGEFVAQATVVAWKKAEAGKHTPADEFKKAVNSTPGWAASRLLEDAETVSPDGRWLYRIVAEGKMDELPVVQSFYLLAGPQGDQAAVTFAMKPDKAKTVGTRDRELIHALAFPVKK</sequence>
<keyword evidence="1" id="KW-0732">Signal</keyword>
<dbReference type="Proteomes" id="UP000503447">
    <property type="component" value="Chromosome"/>
</dbReference>
<reference evidence="3" key="1">
    <citation type="submission" date="2020-05" db="EMBL/GenBank/DDBJ databases">
        <title>Frigoriglobus tundricola gen. nov., sp. nov., a psychrotolerant cellulolytic planctomycete of the family Gemmataceae with two divergent copies of 16S rRNA gene.</title>
        <authorList>
            <person name="Kulichevskaya I.S."/>
            <person name="Ivanova A.A."/>
            <person name="Naumoff D.G."/>
            <person name="Beletsky A.V."/>
            <person name="Rijpstra W.I.C."/>
            <person name="Sinninghe Damste J.S."/>
            <person name="Mardanov A.V."/>
            <person name="Ravin N.V."/>
            <person name="Dedysh S.N."/>
        </authorList>
    </citation>
    <scope>NUCLEOTIDE SEQUENCE [LARGE SCALE GENOMIC DNA]</scope>
    <source>
        <strain evidence="3">PL17</strain>
    </source>
</reference>
<dbReference type="AlphaFoldDB" id="A0A6M5YQ81"/>
<dbReference type="KEGG" id="ftj:FTUN_2671"/>
<dbReference type="RefSeq" id="WP_171470989.1">
    <property type="nucleotide sequence ID" value="NZ_CP053452.2"/>
</dbReference>
<accession>A0A6M5YQ81</accession>
<organism evidence="2 3">
    <name type="scientific">Frigoriglobus tundricola</name>
    <dbReference type="NCBI Taxonomy" id="2774151"/>
    <lineage>
        <taxon>Bacteria</taxon>
        <taxon>Pseudomonadati</taxon>
        <taxon>Planctomycetota</taxon>
        <taxon>Planctomycetia</taxon>
        <taxon>Gemmatales</taxon>
        <taxon>Gemmataceae</taxon>
        <taxon>Frigoriglobus</taxon>
    </lineage>
</organism>
<feature type="chain" id="PRO_5027079432" description="DUF4412 domain-containing protein" evidence="1">
    <location>
        <begin position="22"/>
        <end position="439"/>
    </location>
</feature>
<dbReference type="EMBL" id="CP053452">
    <property type="protein sequence ID" value="QJW95132.1"/>
    <property type="molecule type" value="Genomic_DNA"/>
</dbReference>
<proteinExistence type="predicted"/>